<feature type="region of interest" description="Disordered" evidence="5">
    <location>
        <begin position="1"/>
        <end position="82"/>
    </location>
</feature>
<keyword evidence="1" id="KW-0479">Metal-binding</keyword>
<dbReference type="GO" id="GO:0016567">
    <property type="term" value="P:protein ubiquitination"/>
    <property type="evidence" value="ECO:0007669"/>
    <property type="project" value="UniProtKB-UniPathway"/>
</dbReference>
<organism evidence="7 8">
    <name type="scientific">Byssochlamys spectabilis</name>
    <name type="common">Paecilomyces variotii</name>
    <dbReference type="NCBI Taxonomy" id="264951"/>
    <lineage>
        <taxon>Eukaryota</taxon>
        <taxon>Fungi</taxon>
        <taxon>Dikarya</taxon>
        <taxon>Ascomycota</taxon>
        <taxon>Pezizomycotina</taxon>
        <taxon>Eurotiomycetes</taxon>
        <taxon>Eurotiomycetidae</taxon>
        <taxon>Eurotiales</taxon>
        <taxon>Thermoascaceae</taxon>
        <taxon>Paecilomyces</taxon>
    </lineage>
</organism>
<name>A0A443HSG6_BYSSP</name>
<feature type="compositionally biased region" description="Low complexity" evidence="5">
    <location>
        <begin position="35"/>
        <end position="47"/>
    </location>
</feature>
<evidence type="ECO:0000259" key="6">
    <source>
        <dbReference type="PROSITE" id="PS50089"/>
    </source>
</evidence>
<feature type="domain" description="RING-type" evidence="6">
    <location>
        <begin position="131"/>
        <end position="182"/>
    </location>
</feature>
<dbReference type="VEuPathDB" id="FungiDB:C8Q69DRAFT_471432"/>
<dbReference type="GO" id="GO:0140082">
    <property type="term" value="F:SUMO-ubiquitin ligase activity"/>
    <property type="evidence" value="ECO:0007669"/>
    <property type="project" value="TreeGrafter"/>
</dbReference>
<dbReference type="GO" id="GO:0006511">
    <property type="term" value="P:ubiquitin-dependent protein catabolic process"/>
    <property type="evidence" value="ECO:0007669"/>
    <property type="project" value="TreeGrafter"/>
</dbReference>
<gene>
    <name evidence="7" type="ORF">C8Q69DRAFT_471432</name>
</gene>
<feature type="region of interest" description="Disordered" evidence="5">
    <location>
        <begin position="163"/>
        <end position="223"/>
    </location>
</feature>
<dbReference type="PROSITE" id="PS00518">
    <property type="entry name" value="ZF_RING_1"/>
    <property type="match status" value="1"/>
</dbReference>
<dbReference type="GO" id="GO:0032183">
    <property type="term" value="F:SUMO binding"/>
    <property type="evidence" value="ECO:0007669"/>
    <property type="project" value="TreeGrafter"/>
</dbReference>
<dbReference type="PROSITE" id="PS50089">
    <property type="entry name" value="ZF_RING_2"/>
    <property type="match status" value="1"/>
</dbReference>
<dbReference type="SUPFAM" id="SSF57850">
    <property type="entry name" value="RING/U-box"/>
    <property type="match status" value="1"/>
</dbReference>
<evidence type="ECO:0000313" key="8">
    <source>
        <dbReference type="Proteomes" id="UP000283841"/>
    </source>
</evidence>
<dbReference type="GO" id="GO:0033768">
    <property type="term" value="C:SUMO-targeted ubiquitin ligase complex"/>
    <property type="evidence" value="ECO:0007669"/>
    <property type="project" value="TreeGrafter"/>
</dbReference>
<dbReference type="GO" id="GO:0008270">
    <property type="term" value="F:zinc ion binding"/>
    <property type="evidence" value="ECO:0007669"/>
    <property type="project" value="UniProtKB-KW"/>
</dbReference>
<accession>A0A443HSG6</accession>
<sequence>MDRSSPSVVDLAPSSSHQPPAEGSSSRHFPPIINSSRDTSQSSSRSTEAPPRGAKRRRLDVSDPSTRASSSSAAAPMFVGDDSNIESVDLTEVEDDNALSKALAKQREDAIRAQGPARDGEGRSVLTAYKCPVCMDTPVDATSTICGHLFCHKCIIDTLKFSEEQRSDSSGKGPRGNCPVCRKPLTRNDVPGPRRNLVPLTLKLMTKKRDNHQPREPQTTESI</sequence>
<dbReference type="SMART" id="SM00184">
    <property type="entry name" value="RING"/>
    <property type="match status" value="1"/>
</dbReference>
<evidence type="ECO:0000256" key="1">
    <source>
        <dbReference type="ARBA" id="ARBA00022723"/>
    </source>
</evidence>
<dbReference type="GeneID" id="39600178"/>
<reference evidence="7 8" key="1">
    <citation type="journal article" date="2018" name="Front. Microbiol.">
        <title>Genomic and genetic insights into a cosmopolitan fungus, Paecilomyces variotii (Eurotiales).</title>
        <authorList>
            <person name="Urquhart A.S."/>
            <person name="Mondo S.J."/>
            <person name="Makela M.R."/>
            <person name="Hane J.K."/>
            <person name="Wiebenga A."/>
            <person name="He G."/>
            <person name="Mihaltcheva S."/>
            <person name="Pangilinan J."/>
            <person name="Lipzen A."/>
            <person name="Barry K."/>
            <person name="de Vries R.P."/>
            <person name="Grigoriev I.V."/>
            <person name="Idnurm A."/>
        </authorList>
    </citation>
    <scope>NUCLEOTIDE SEQUENCE [LARGE SCALE GENOMIC DNA]</scope>
    <source>
        <strain evidence="7 8">CBS 101075</strain>
    </source>
</reference>
<dbReference type="Proteomes" id="UP000283841">
    <property type="component" value="Unassembled WGS sequence"/>
</dbReference>
<dbReference type="STRING" id="264951.A0A443HSG6"/>
<feature type="compositionally biased region" description="Polar residues" evidence="5">
    <location>
        <begin position="1"/>
        <end position="27"/>
    </location>
</feature>
<keyword evidence="3" id="KW-0862">Zinc</keyword>
<evidence type="ECO:0000256" key="5">
    <source>
        <dbReference type="SAM" id="MobiDB-lite"/>
    </source>
</evidence>
<dbReference type="EMBL" id="RCNU01000007">
    <property type="protein sequence ID" value="RWQ94757.1"/>
    <property type="molecule type" value="Genomic_DNA"/>
</dbReference>
<dbReference type="PANTHER" id="PTHR47094">
    <property type="entry name" value="ELFLESS, ISOFORM B"/>
    <property type="match status" value="1"/>
</dbReference>
<evidence type="ECO:0000313" key="7">
    <source>
        <dbReference type="EMBL" id="RWQ94757.1"/>
    </source>
</evidence>
<keyword evidence="8" id="KW-1185">Reference proteome</keyword>
<dbReference type="PANTHER" id="PTHR47094:SF1">
    <property type="entry name" value="RING-TYPE E3 UBIQUITIN TRANSFERASE"/>
    <property type="match status" value="1"/>
</dbReference>
<keyword evidence="2 4" id="KW-0863">Zinc-finger</keyword>
<dbReference type="Pfam" id="PF00097">
    <property type="entry name" value="zf-C3HC4"/>
    <property type="match status" value="1"/>
</dbReference>
<dbReference type="Gene3D" id="3.30.40.10">
    <property type="entry name" value="Zinc/RING finger domain, C3HC4 (zinc finger)"/>
    <property type="match status" value="1"/>
</dbReference>
<dbReference type="GO" id="GO:0061630">
    <property type="term" value="F:ubiquitin protein ligase activity"/>
    <property type="evidence" value="ECO:0007669"/>
    <property type="project" value="InterPro"/>
</dbReference>
<dbReference type="InterPro" id="IPR001841">
    <property type="entry name" value="Znf_RING"/>
</dbReference>
<dbReference type="InterPro" id="IPR013083">
    <property type="entry name" value="Znf_RING/FYVE/PHD"/>
</dbReference>
<dbReference type="UniPathway" id="UPA00143"/>
<dbReference type="RefSeq" id="XP_028484402.1">
    <property type="nucleotide sequence ID" value="XM_028630901.1"/>
</dbReference>
<dbReference type="InterPro" id="IPR017907">
    <property type="entry name" value="Znf_RING_CS"/>
</dbReference>
<dbReference type="InterPro" id="IPR049627">
    <property type="entry name" value="SLX8"/>
</dbReference>
<proteinExistence type="predicted"/>
<evidence type="ECO:0000256" key="2">
    <source>
        <dbReference type="ARBA" id="ARBA00022771"/>
    </source>
</evidence>
<protein>
    <recommendedName>
        <fullName evidence="6">RING-type domain-containing protein</fullName>
    </recommendedName>
</protein>
<evidence type="ECO:0000256" key="4">
    <source>
        <dbReference type="PROSITE-ProRule" id="PRU00175"/>
    </source>
</evidence>
<dbReference type="AlphaFoldDB" id="A0A443HSG6"/>
<dbReference type="InterPro" id="IPR018957">
    <property type="entry name" value="Znf_C3HC4_RING-type"/>
</dbReference>
<evidence type="ECO:0000256" key="3">
    <source>
        <dbReference type="ARBA" id="ARBA00022833"/>
    </source>
</evidence>
<comment type="caution">
    <text evidence="7">The sequence shown here is derived from an EMBL/GenBank/DDBJ whole genome shotgun (WGS) entry which is preliminary data.</text>
</comment>